<evidence type="ECO:0000259" key="7">
    <source>
        <dbReference type="SMART" id="SM01370"/>
    </source>
</evidence>
<dbReference type="GO" id="GO:0051123">
    <property type="term" value="P:RNA polymerase II preinitiation complex assembly"/>
    <property type="evidence" value="ECO:0007669"/>
    <property type="project" value="TreeGrafter"/>
</dbReference>
<feature type="domain" description="TAFII55 protein conserved region" evidence="7">
    <location>
        <begin position="106"/>
        <end position="271"/>
    </location>
</feature>
<dbReference type="STRING" id="1160509.A0A3N4IA75"/>
<keyword evidence="9" id="KW-1185">Reference proteome</keyword>
<dbReference type="PANTHER" id="PTHR12228:SF0">
    <property type="entry name" value="TATA-BOX BINDING PROTEIN ASSOCIATED FACTOR 7"/>
    <property type="match status" value="1"/>
</dbReference>
<comment type="similarity">
    <text evidence="2">Belongs to the TAF7 family.</text>
</comment>
<evidence type="ECO:0000256" key="5">
    <source>
        <dbReference type="ARBA" id="ARBA00023242"/>
    </source>
</evidence>
<feature type="compositionally biased region" description="Acidic residues" evidence="6">
    <location>
        <begin position="316"/>
        <end position="329"/>
    </location>
</feature>
<proteinExistence type="inferred from homology"/>
<dbReference type="GO" id="GO:0016251">
    <property type="term" value="F:RNA polymerase II general transcription initiation factor activity"/>
    <property type="evidence" value="ECO:0007669"/>
    <property type="project" value="TreeGrafter"/>
</dbReference>
<feature type="compositionally biased region" description="Acidic residues" evidence="6">
    <location>
        <begin position="340"/>
        <end position="351"/>
    </location>
</feature>
<protein>
    <recommendedName>
        <fullName evidence="7">TAFII55 protein conserved region domain-containing protein</fullName>
    </recommendedName>
</protein>
<evidence type="ECO:0000256" key="1">
    <source>
        <dbReference type="ARBA" id="ARBA00004123"/>
    </source>
</evidence>
<dbReference type="EMBL" id="ML119672">
    <property type="protein sequence ID" value="RPA82377.1"/>
    <property type="molecule type" value="Genomic_DNA"/>
</dbReference>
<organism evidence="8 9">
    <name type="scientific">Ascobolus immersus RN42</name>
    <dbReference type="NCBI Taxonomy" id="1160509"/>
    <lineage>
        <taxon>Eukaryota</taxon>
        <taxon>Fungi</taxon>
        <taxon>Dikarya</taxon>
        <taxon>Ascomycota</taxon>
        <taxon>Pezizomycotina</taxon>
        <taxon>Pezizomycetes</taxon>
        <taxon>Pezizales</taxon>
        <taxon>Ascobolaceae</taxon>
        <taxon>Ascobolus</taxon>
    </lineage>
</organism>
<dbReference type="OrthoDB" id="153872at2759"/>
<dbReference type="CDD" id="cd08047">
    <property type="entry name" value="TAF7"/>
    <property type="match status" value="1"/>
</dbReference>
<feature type="compositionally biased region" description="Acidic residues" evidence="6">
    <location>
        <begin position="379"/>
        <end position="389"/>
    </location>
</feature>
<gene>
    <name evidence="8" type="ORF">BJ508DRAFT_369570</name>
</gene>
<dbReference type="SMART" id="SM01370">
    <property type="entry name" value="TAFII55_N"/>
    <property type="match status" value="1"/>
</dbReference>
<feature type="compositionally biased region" description="Low complexity" evidence="6">
    <location>
        <begin position="55"/>
        <end position="64"/>
    </location>
</feature>
<dbReference type="Proteomes" id="UP000275078">
    <property type="component" value="Unassembled WGS sequence"/>
</dbReference>
<feature type="region of interest" description="Disordered" evidence="6">
    <location>
        <begin position="1"/>
        <end position="100"/>
    </location>
</feature>
<feature type="compositionally biased region" description="Pro residues" evidence="6">
    <location>
        <begin position="367"/>
        <end position="376"/>
    </location>
</feature>
<evidence type="ECO:0000313" key="9">
    <source>
        <dbReference type="Proteomes" id="UP000275078"/>
    </source>
</evidence>
<evidence type="ECO:0000256" key="2">
    <source>
        <dbReference type="ARBA" id="ARBA00009368"/>
    </source>
</evidence>
<dbReference type="InterPro" id="IPR006751">
    <property type="entry name" value="TAFII55_prot_cons_reg"/>
</dbReference>
<keyword evidence="3" id="KW-0805">Transcription regulation</keyword>
<evidence type="ECO:0000256" key="4">
    <source>
        <dbReference type="ARBA" id="ARBA00023163"/>
    </source>
</evidence>
<feature type="compositionally biased region" description="Basic and acidic residues" evidence="6">
    <location>
        <begin position="281"/>
        <end position="299"/>
    </location>
</feature>
<sequence length="485" mass="53980">MKLKLKVGGYQPGNTPSSNRPSASPAPPAYVPAPTIRIPSATPNPTPKFKLKLGPASSQSSPAPSKKPKDTKLLRLNVKAPRQTLTYEPGNGYDSESSEREQDPLIEEQFILRMPPGDDCDYLRQAIEEKSFDGRVRSKDQDVWIKFKDQRRAVINVRGQLYAAVLWDLPCVVESCKTLDKKNTFKTADIAHILEVQAPITHESEALAYPPPTTFTPTPGALNPYAYPHGLTAPLKYVRKRRFRRPRFERPIDSVHDEVRRLLTADAEAVQTSNELVDASEMQRCKEESEEPFRSREDSYFGGRAGPSGALRKEEDYDDEDDVEMEDVPLGDATMASGAGEEEEEEFDLFDELNAALADPDPDPAESLPPPTPTPAPESSDDEDDDLFEDVPGASEAQPGVNNANSHLDEAAQERAQETQKIREELADLQGTLEEKLKGYEAARNQILKDRIRVYIEDLRAEIRMKEQMLKGEGGEDDDEDMGGA</sequence>
<comment type="subcellular location">
    <subcellularLocation>
        <location evidence="1">Nucleus</location>
    </subcellularLocation>
</comment>
<keyword evidence="4" id="KW-0804">Transcription</keyword>
<evidence type="ECO:0000256" key="6">
    <source>
        <dbReference type="SAM" id="MobiDB-lite"/>
    </source>
</evidence>
<feature type="region of interest" description="Disordered" evidence="6">
    <location>
        <begin position="273"/>
        <end position="423"/>
    </location>
</feature>
<dbReference type="PANTHER" id="PTHR12228">
    <property type="entry name" value="TRANSCRIPTION INITIATION FACTOR TFIID 55 KD SUBUNIT-RELATED"/>
    <property type="match status" value="1"/>
</dbReference>
<evidence type="ECO:0000256" key="3">
    <source>
        <dbReference type="ARBA" id="ARBA00023015"/>
    </source>
</evidence>
<evidence type="ECO:0000313" key="8">
    <source>
        <dbReference type="EMBL" id="RPA82377.1"/>
    </source>
</evidence>
<dbReference type="Pfam" id="PF04658">
    <property type="entry name" value="TAFII55_N"/>
    <property type="match status" value="1"/>
</dbReference>
<name>A0A3N4IA75_ASCIM</name>
<accession>A0A3N4IA75</accession>
<dbReference type="GO" id="GO:0005669">
    <property type="term" value="C:transcription factor TFIID complex"/>
    <property type="evidence" value="ECO:0007669"/>
    <property type="project" value="InterPro"/>
</dbReference>
<dbReference type="InterPro" id="IPR037817">
    <property type="entry name" value="TAF7"/>
</dbReference>
<dbReference type="AlphaFoldDB" id="A0A3N4IA75"/>
<keyword evidence="5" id="KW-0539">Nucleus</keyword>
<feature type="compositionally biased region" description="Basic and acidic residues" evidence="6">
    <location>
        <begin position="407"/>
        <end position="423"/>
    </location>
</feature>
<reference evidence="8 9" key="1">
    <citation type="journal article" date="2018" name="Nat. Ecol. Evol.">
        <title>Pezizomycetes genomes reveal the molecular basis of ectomycorrhizal truffle lifestyle.</title>
        <authorList>
            <person name="Murat C."/>
            <person name="Payen T."/>
            <person name="Noel B."/>
            <person name="Kuo A."/>
            <person name="Morin E."/>
            <person name="Chen J."/>
            <person name="Kohler A."/>
            <person name="Krizsan K."/>
            <person name="Balestrini R."/>
            <person name="Da Silva C."/>
            <person name="Montanini B."/>
            <person name="Hainaut M."/>
            <person name="Levati E."/>
            <person name="Barry K.W."/>
            <person name="Belfiori B."/>
            <person name="Cichocki N."/>
            <person name="Clum A."/>
            <person name="Dockter R.B."/>
            <person name="Fauchery L."/>
            <person name="Guy J."/>
            <person name="Iotti M."/>
            <person name="Le Tacon F."/>
            <person name="Lindquist E.A."/>
            <person name="Lipzen A."/>
            <person name="Malagnac F."/>
            <person name="Mello A."/>
            <person name="Molinier V."/>
            <person name="Miyauchi S."/>
            <person name="Poulain J."/>
            <person name="Riccioni C."/>
            <person name="Rubini A."/>
            <person name="Sitrit Y."/>
            <person name="Splivallo R."/>
            <person name="Traeger S."/>
            <person name="Wang M."/>
            <person name="Zifcakova L."/>
            <person name="Wipf D."/>
            <person name="Zambonelli A."/>
            <person name="Paolocci F."/>
            <person name="Nowrousian M."/>
            <person name="Ottonello S."/>
            <person name="Baldrian P."/>
            <person name="Spatafora J.W."/>
            <person name="Henrissat B."/>
            <person name="Nagy L.G."/>
            <person name="Aury J.M."/>
            <person name="Wincker P."/>
            <person name="Grigoriev I.V."/>
            <person name="Bonfante P."/>
            <person name="Martin F.M."/>
        </authorList>
    </citation>
    <scope>NUCLEOTIDE SEQUENCE [LARGE SCALE GENOMIC DNA]</scope>
    <source>
        <strain evidence="8 9">RN42</strain>
    </source>
</reference>